<dbReference type="AlphaFoldDB" id="A0A178JAR6"/>
<feature type="chain" id="PRO_5044550595" description="Secreted protein" evidence="1">
    <location>
        <begin position="23"/>
        <end position="78"/>
    </location>
</feature>
<accession>A0A178JAR6</accession>
<keyword evidence="1" id="KW-0732">Signal</keyword>
<proteinExistence type="predicted"/>
<protein>
    <recommendedName>
        <fullName evidence="6">Secreted protein</fullName>
    </recommendedName>
</protein>
<sequence>MSHTTTNTLVLLATLITPFVFAQGGGALGGNPAAETGAVNVSIGKCTQYKIDVKAAQQAGTDASTITVPVGCEAIKEK</sequence>
<dbReference type="Proteomes" id="UP001150001">
    <property type="component" value="Unassembled WGS sequence"/>
</dbReference>
<gene>
    <name evidence="3" type="ORF">AZ468_15155</name>
    <name evidence="2" type="ORF">OPW20_21590</name>
</gene>
<dbReference type="EMBL" id="LUAX01000006">
    <property type="protein sequence ID" value="OAM98618.1"/>
    <property type="molecule type" value="Genomic_DNA"/>
</dbReference>
<dbReference type="RefSeq" id="WP_069668116.1">
    <property type="nucleotide sequence ID" value="NZ_JAPFIM010000004.1"/>
</dbReference>
<reference evidence="3 4" key="1">
    <citation type="submission" date="2016-03" db="EMBL/GenBank/DDBJ databases">
        <title>Draft genome sequence of the Vibrio tubiashii subs. europaeus.</title>
        <authorList>
            <person name="Spinard E."/>
            <person name="Dubert J."/>
            <person name="Nelson D.R."/>
            <person name="Barja J.L."/>
        </authorList>
    </citation>
    <scope>NUCLEOTIDE SEQUENCE [LARGE SCALE GENOMIC DNA]</scope>
    <source>
        <strain evidence="4">PP-638</strain>
        <strain evidence="3">PP2-638</strain>
    </source>
</reference>
<organism evidence="3 4">
    <name type="scientific">Vibrio europaeus</name>
    <dbReference type="NCBI Taxonomy" id="300876"/>
    <lineage>
        <taxon>Bacteria</taxon>
        <taxon>Pseudomonadati</taxon>
        <taxon>Pseudomonadota</taxon>
        <taxon>Gammaproteobacteria</taxon>
        <taxon>Vibrionales</taxon>
        <taxon>Vibrionaceae</taxon>
        <taxon>Vibrio</taxon>
        <taxon>Vibrio oreintalis group</taxon>
    </lineage>
</organism>
<dbReference type="GeneID" id="78077050"/>
<comment type="caution">
    <text evidence="3">The sequence shown here is derived from an EMBL/GenBank/DDBJ whole genome shotgun (WGS) entry which is preliminary data.</text>
</comment>
<evidence type="ECO:0008006" key="6">
    <source>
        <dbReference type="Google" id="ProtNLM"/>
    </source>
</evidence>
<reference evidence="2" key="2">
    <citation type="submission" date="2022-11" db="EMBL/GenBank/DDBJ databases">
        <title>Role of the vibriolysin VemA secreted by the emergent pathogen Vibrio europaeus in the colonization of Manila clam mucus.</title>
        <authorList>
            <person name="Martinez C."/>
            <person name="Rodriguez S."/>
            <person name="Vences A."/>
            <person name="Barja J.L."/>
            <person name="Toranzo A.E."/>
            <person name="Dubert J."/>
        </authorList>
    </citation>
    <scope>NUCLEOTIDE SEQUENCE</scope>
    <source>
        <strain evidence="2">3454</strain>
    </source>
</reference>
<dbReference type="Proteomes" id="UP000094761">
    <property type="component" value="Unassembled WGS sequence"/>
</dbReference>
<evidence type="ECO:0000313" key="3">
    <source>
        <dbReference type="EMBL" id="OAM98618.1"/>
    </source>
</evidence>
<evidence type="ECO:0000313" key="5">
    <source>
        <dbReference type="Proteomes" id="UP001150001"/>
    </source>
</evidence>
<feature type="signal peptide" evidence="1">
    <location>
        <begin position="1"/>
        <end position="22"/>
    </location>
</feature>
<evidence type="ECO:0000256" key="1">
    <source>
        <dbReference type="SAM" id="SignalP"/>
    </source>
</evidence>
<keyword evidence="5" id="KW-1185">Reference proteome</keyword>
<evidence type="ECO:0000313" key="4">
    <source>
        <dbReference type="Proteomes" id="UP000094761"/>
    </source>
</evidence>
<dbReference type="OrthoDB" id="5898109at2"/>
<evidence type="ECO:0000313" key="2">
    <source>
        <dbReference type="EMBL" id="MDC5742659.1"/>
    </source>
</evidence>
<dbReference type="EMBL" id="JAPFIT010000027">
    <property type="protein sequence ID" value="MDC5742659.1"/>
    <property type="molecule type" value="Genomic_DNA"/>
</dbReference>
<name>A0A178JAR6_9VIBR</name>